<dbReference type="Ensembl" id="ENSPSTT00000023077.1">
    <property type="protein sequence ID" value="ENSPSTP00000021975.1"/>
    <property type="gene ID" value="ENSPSTG00000016096.1"/>
</dbReference>
<dbReference type="SUPFAM" id="SSF50494">
    <property type="entry name" value="Trypsin-like serine proteases"/>
    <property type="match status" value="1"/>
</dbReference>
<dbReference type="AlphaFoldDB" id="A0A8C9FSY6"/>
<dbReference type="InterPro" id="IPR009003">
    <property type="entry name" value="Peptidase_S1_PA"/>
</dbReference>
<dbReference type="InterPro" id="IPR001254">
    <property type="entry name" value="Trypsin_dom"/>
</dbReference>
<keyword evidence="4" id="KW-0720">Serine protease</keyword>
<dbReference type="GO" id="GO:0014909">
    <property type="term" value="P:smooth muscle cell migration"/>
    <property type="evidence" value="ECO:0007669"/>
    <property type="project" value="TreeGrafter"/>
</dbReference>
<evidence type="ECO:0000256" key="1">
    <source>
        <dbReference type="ARBA" id="ARBA00022670"/>
    </source>
</evidence>
<evidence type="ECO:0000256" key="4">
    <source>
        <dbReference type="ARBA" id="ARBA00022825"/>
    </source>
</evidence>
<protein>
    <recommendedName>
        <fullName evidence="5">Peptidase S1 domain-containing protein</fullName>
    </recommendedName>
</protein>
<dbReference type="GO" id="GO:0048008">
    <property type="term" value="P:platelet-derived growth factor receptor signaling pathway"/>
    <property type="evidence" value="ECO:0007669"/>
    <property type="project" value="TreeGrafter"/>
</dbReference>
<dbReference type="Pfam" id="PF00089">
    <property type="entry name" value="Trypsin"/>
    <property type="match status" value="1"/>
</dbReference>
<evidence type="ECO:0000256" key="3">
    <source>
        <dbReference type="ARBA" id="ARBA00022801"/>
    </source>
</evidence>
<evidence type="ECO:0000259" key="5">
    <source>
        <dbReference type="Pfam" id="PF00089"/>
    </source>
</evidence>
<keyword evidence="3" id="KW-0378">Hydrolase</keyword>
<dbReference type="Gene3D" id="2.40.10.10">
    <property type="entry name" value="Trypsin-like serine proteases"/>
    <property type="match status" value="1"/>
</dbReference>
<dbReference type="PANTHER" id="PTHR24264:SF42">
    <property type="entry name" value="TISSUE-TYPE PLASMINOGEN ACTIVATOR"/>
    <property type="match status" value="1"/>
</dbReference>
<accession>A0A8C9FSY6</accession>
<organism evidence="6 7">
    <name type="scientific">Pavo cristatus</name>
    <name type="common">Indian peafowl</name>
    <name type="synonym">Blue peafowl</name>
    <dbReference type="NCBI Taxonomy" id="9049"/>
    <lineage>
        <taxon>Eukaryota</taxon>
        <taxon>Metazoa</taxon>
        <taxon>Chordata</taxon>
        <taxon>Craniata</taxon>
        <taxon>Vertebrata</taxon>
        <taxon>Euteleostomi</taxon>
        <taxon>Archelosauria</taxon>
        <taxon>Archosauria</taxon>
        <taxon>Dinosauria</taxon>
        <taxon>Saurischia</taxon>
        <taxon>Theropoda</taxon>
        <taxon>Coelurosauria</taxon>
        <taxon>Aves</taxon>
        <taxon>Neognathae</taxon>
        <taxon>Galloanserae</taxon>
        <taxon>Galliformes</taxon>
        <taxon>Phasianidae</taxon>
        <taxon>Phasianinae</taxon>
        <taxon>Pavo</taxon>
    </lineage>
</organism>
<keyword evidence="7" id="KW-1185">Reference proteome</keyword>
<keyword evidence="2" id="KW-0732">Signal</keyword>
<dbReference type="GO" id="GO:0031639">
    <property type="term" value="P:plasminogen activation"/>
    <property type="evidence" value="ECO:0007669"/>
    <property type="project" value="TreeGrafter"/>
</dbReference>
<proteinExistence type="predicted"/>
<dbReference type="InterPro" id="IPR050127">
    <property type="entry name" value="Serine_Proteases_S1"/>
</dbReference>
<dbReference type="GO" id="GO:0005615">
    <property type="term" value="C:extracellular space"/>
    <property type="evidence" value="ECO:0007669"/>
    <property type="project" value="TreeGrafter"/>
</dbReference>
<dbReference type="PROSITE" id="PS00134">
    <property type="entry name" value="TRYPSIN_HIS"/>
    <property type="match status" value="1"/>
</dbReference>
<evidence type="ECO:0000256" key="2">
    <source>
        <dbReference type="ARBA" id="ARBA00022729"/>
    </source>
</evidence>
<reference evidence="6" key="1">
    <citation type="submission" date="2025-05" db="UniProtKB">
        <authorList>
            <consortium name="Ensembl"/>
        </authorList>
    </citation>
    <scope>IDENTIFICATION</scope>
</reference>
<feature type="domain" description="Peptidase S1" evidence="5">
    <location>
        <begin position="32"/>
        <end position="81"/>
    </location>
</feature>
<dbReference type="Proteomes" id="UP000694428">
    <property type="component" value="Unplaced"/>
</dbReference>
<dbReference type="InterPro" id="IPR018114">
    <property type="entry name" value="TRYPSIN_HIS"/>
</dbReference>
<dbReference type="InterPro" id="IPR043504">
    <property type="entry name" value="Peptidase_S1_PA_chymotrypsin"/>
</dbReference>
<dbReference type="Ensembl" id="ENSPSTT00000021366.1">
    <property type="protein sequence ID" value="ENSPSTP00000020372.1"/>
    <property type="gene ID" value="ENSPSTG00000014770.1"/>
</dbReference>
<evidence type="ECO:0000313" key="6">
    <source>
        <dbReference type="Ensembl" id="ENSPSTP00000020372.1"/>
    </source>
</evidence>
<name>A0A8C9FSY6_PAVCR</name>
<dbReference type="PANTHER" id="PTHR24264">
    <property type="entry name" value="TRYPSIN-RELATED"/>
    <property type="match status" value="1"/>
</dbReference>
<evidence type="ECO:0000313" key="7">
    <source>
        <dbReference type="Proteomes" id="UP000694428"/>
    </source>
</evidence>
<sequence length="120" mass="13388">IVPEQKKLFLGLSSTATCGLRQRRARQYRIKVGSYADIEAHPWQAAIFVKYHRAPGEHFLCGGILISSCWVLSAAHCFEEGKGLTEELCHGGSKQLVQKLKQIGHLRSNCLTDEVVIILK</sequence>
<dbReference type="GO" id="GO:0004252">
    <property type="term" value="F:serine-type endopeptidase activity"/>
    <property type="evidence" value="ECO:0007669"/>
    <property type="project" value="InterPro"/>
</dbReference>
<keyword evidence="1" id="KW-0645">Protease</keyword>